<comment type="similarity">
    <text evidence="1">Belongs to the LytR/CpsA/Psr (LCP) family.</text>
</comment>
<feature type="region of interest" description="Disordered" evidence="2">
    <location>
        <begin position="1"/>
        <end position="29"/>
    </location>
</feature>
<feature type="region of interest" description="Disordered" evidence="2">
    <location>
        <begin position="468"/>
        <end position="492"/>
    </location>
</feature>
<name>A0A7W9YDE3_9ACTN</name>
<evidence type="ECO:0000256" key="1">
    <source>
        <dbReference type="ARBA" id="ARBA00006068"/>
    </source>
</evidence>
<dbReference type="InterPro" id="IPR027381">
    <property type="entry name" value="LytR/CpsA/Psr_C"/>
</dbReference>
<evidence type="ECO:0000313" key="6">
    <source>
        <dbReference type="Proteomes" id="UP000546642"/>
    </source>
</evidence>
<reference evidence="5 6" key="1">
    <citation type="submission" date="2020-08" db="EMBL/GenBank/DDBJ databases">
        <title>Sequencing the genomes of 1000 actinobacteria strains.</title>
        <authorList>
            <person name="Klenk H.-P."/>
        </authorList>
    </citation>
    <scope>NUCLEOTIDE SEQUENCE [LARGE SCALE GENOMIC DNA]</scope>
    <source>
        <strain evidence="5 6">DSM 46659</strain>
    </source>
</reference>
<feature type="domain" description="LytR/CpsA/Psr regulator C-terminal" evidence="4">
    <location>
        <begin position="376"/>
        <end position="462"/>
    </location>
</feature>
<accession>A0A7W9YDE3</accession>
<dbReference type="PANTHER" id="PTHR33392">
    <property type="entry name" value="POLYISOPRENYL-TEICHOIC ACID--PEPTIDOGLYCAN TEICHOIC ACID TRANSFERASE TAGU"/>
    <property type="match status" value="1"/>
</dbReference>
<dbReference type="Pfam" id="PF03816">
    <property type="entry name" value="LytR_cpsA_psr"/>
    <property type="match status" value="1"/>
</dbReference>
<dbReference type="AlphaFoldDB" id="A0A7W9YDE3"/>
<dbReference type="NCBIfam" id="TIGR00350">
    <property type="entry name" value="lytR_cpsA_psr"/>
    <property type="match status" value="1"/>
</dbReference>
<dbReference type="RefSeq" id="WP_184072499.1">
    <property type="nucleotide sequence ID" value="NZ_JACHDS010000001.1"/>
</dbReference>
<feature type="compositionally biased region" description="Basic residues" evidence="2">
    <location>
        <begin position="16"/>
        <end position="29"/>
    </location>
</feature>
<proteinExistence type="inferred from homology"/>
<feature type="region of interest" description="Disordered" evidence="2">
    <location>
        <begin position="348"/>
        <end position="374"/>
    </location>
</feature>
<keyword evidence="6" id="KW-1185">Reference proteome</keyword>
<dbReference type="InterPro" id="IPR004474">
    <property type="entry name" value="LytR_CpsA_psr"/>
</dbReference>
<feature type="domain" description="Cell envelope-related transcriptional attenuator" evidence="3">
    <location>
        <begin position="109"/>
        <end position="266"/>
    </location>
</feature>
<dbReference type="PANTHER" id="PTHR33392:SF6">
    <property type="entry name" value="POLYISOPRENYL-TEICHOIC ACID--PEPTIDOGLYCAN TEICHOIC ACID TRANSFERASE TAGU"/>
    <property type="match status" value="1"/>
</dbReference>
<organism evidence="5 6">
    <name type="scientific">Nocardiopsis mwathae</name>
    <dbReference type="NCBI Taxonomy" id="1472723"/>
    <lineage>
        <taxon>Bacteria</taxon>
        <taxon>Bacillati</taxon>
        <taxon>Actinomycetota</taxon>
        <taxon>Actinomycetes</taxon>
        <taxon>Streptosporangiales</taxon>
        <taxon>Nocardiopsidaceae</taxon>
        <taxon>Nocardiopsis</taxon>
    </lineage>
</organism>
<comment type="caution">
    <text evidence="5">The sequence shown here is derived from an EMBL/GenBank/DDBJ whole genome shotgun (WGS) entry which is preliminary data.</text>
</comment>
<dbReference type="EMBL" id="JACHDS010000001">
    <property type="protein sequence ID" value="MBB6170094.1"/>
    <property type="molecule type" value="Genomic_DNA"/>
</dbReference>
<evidence type="ECO:0000259" key="3">
    <source>
        <dbReference type="Pfam" id="PF03816"/>
    </source>
</evidence>
<sequence length="492" mass="52041">MPRKRSSSRGSARGHAAQKKSSRSLPSKKNRLSPSAWIAVITTGLVIGSSLTAYAAYIDIAGGISRENVDTDAFGDRPSKVEGVVNIMIIGTDKRDGDNANYGEAEGERPDTLAIAHISPQRETATIVNLPRDSMVQLPACPASEGYTGSDPQLGMINSAMTYGGVSCLWDTVEKATNVRIDHFVSVDFTGFKGMVDALGGVEMCIPEAIHDTKAGDLDLAAGEQVLKGEEALGYVRSRKGQGDGSDLMRIDRQQEFMAAMARQVMSGDTLKSPSNLYSFLNEVTDSITSDDELTIDTMADIAIAMREVDLKDINFVTVPNEPWPQNENRVQWVTPDAEQLFQAIATDEYGGDDSGDDAAADDDAGAEEESVEPGDVGVEVINGVGTTGLADQVSAILRERGFSVSGTGNPEGVIPEASTVYYAPGAKAAADLVAKEAMNATVEEDSSLSGNQVQLVMSSDWRGFKDKGVSGDVPGSVKNKSAADSTTTSVC</sequence>
<dbReference type="Gene3D" id="3.30.70.2390">
    <property type="match status" value="1"/>
</dbReference>
<feature type="compositionally biased region" description="Acidic residues" evidence="2">
    <location>
        <begin position="350"/>
        <end position="373"/>
    </location>
</feature>
<gene>
    <name evidence="5" type="ORF">HNR23_000154</name>
</gene>
<dbReference type="InterPro" id="IPR050922">
    <property type="entry name" value="LytR/CpsA/Psr_CW_biosynth"/>
</dbReference>
<dbReference type="Proteomes" id="UP000546642">
    <property type="component" value="Unassembled WGS sequence"/>
</dbReference>
<evidence type="ECO:0000313" key="5">
    <source>
        <dbReference type="EMBL" id="MBB6170094.1"/>
    </source>
</evidence>
<evidence type="ECO:0000259" key="4">
    <source>
        <dbReference type="Pfam" id="PF13399"/>
    </source>
</evidence>
<feature type="compositionally biased region" description="Polar residues" evidence="2">
    <location>
        <begin position="479"/>
        <end position="492"/>
    </location>
</feature>
<dbReference type="Pfam" id="PF13399">
    <property type="entry name" value="LytR_C"/>
    <property type="match status" value="1"/>
</dbReference>
<dbReference type="Gene3D" id="3.40.630.190">
    <property type="entry name" value="LCP protein"/>
    <property type="match status" value="1"/>
</dbReference>
<protein>
    <submittedName>
        <fullName evidence="5">LCP family protein required for cell wall assembly</fullName>
    </submittedName>
</protein>
<evidence type="ECO:0000256" key="2">
    <source>
        <dbReference type="SAM" id="MobiDB-lite"/>
    </source>
</evidence>